<keyword evidence="4" id="KW-1185">Reference proteome</keyword>
<dbReference type="SUPFAM" id="SSF46934">
    <property type="entry name" value="UBA-like"/>
    <property type="match status" value="1"/>
</dbReference>
<dbReference type="PANTHER" id="PTHR23333">
    <property type="entry name" value="UBX DOMAIN CONTAINING PROTEIN"/>
    <property type="match status" value="1"/>
</dbReference>
<proteinExistence type="predicted"/>
<evidence type="ECO:0000313" key="3">
    <source>
        <dbReference type="EMBL" id="KAG8194730.1"/>
    </source>
</evidence>
<dbReference type="Pfam" id="PF00789">
    <property type="entry name" value="UBX"/>
    <property type="match status" value="1"/>
</dbReference>
<dbReference type="CDD" id="cd14348">
    <property type="entry name" value="UBA_p47"/>
    <property type="match status" value="1"/>
</dbReference>
<evidence type="ECO:0000313" key="4">
    <source>
        <dbReference type="Proteomes" id="UP000827092"/>
    </source>
</evidence>
<protein>
    <recommendedName>
        <fullName evidence="5">NSFL1 cofactor p47</fullName>
    </recommendedName>
</protein>
<dbReference type="GO" id="GO:0005829">
    <property type="term" value="C:cytosol"/>
    <property type="evidence" value="ECO:0007669"/>
    <property type="project" value="TreeGrafter"/>
</dbReference>
<dbReference type="SUPFAM" id="SSF54236">
    <property type="entry name" value="Ubiquitin-like"/>
    <property type="match status" value="1"/>
</dbReference>
<accession>A0AAV6VD99</accession>
<dbReference type="PROSITE" id="PS51399">
    <property type="entry name" value="SEP"/>
    <property type="match status" value="1"/>
</dbReference>
<dbReference type="GO" id="GO:0005634">
    <property type="term" value="C:nucleus"/>
    <property type="evidence" value="ECO:0007669"/>
    <property type="project" value="TreeGrafter"/>
</dbReference>
<dbReference type="GO" id="GO:0043130">
    <property type="term" value="F:ubiquitin binding"/>
    <property type="evidence" value="ECO:0007669"/>
    <property type="project" value="TreeGrafter"/>
</dbReference>
<dbReference type="GO" id="GO:0043161">
    <property type="term" value="P:proteasome-mediated ubiquitin-dependent protein catabolic process"/>
    <property type="evidence" value="ECO:0007669"/>
    <property type="project" value="TreeGrafter"/>
</dbReference>
<dbReference type="Pfam" id="PF14555">
    <property type="entry name" value="UBA_4"/>
    <property type="match status" value="1"/>
</dbReference>
<dbReference type="CDD" id="cd01770">
    <property type="entry name" value="UBX_UBXN2"/>
    <property type="match status" value="1"/>
</dbReference>
<comment type="caution">
    <text evidence="3">The sequence shown here is derived from an EMBL/GenBank/DDBJ whole genome shotgun (WGS) entry which is preliminary data.</text>
</comment>
<evidence type="ECO:0000259" key="1">
    <source>
        <dbReference type="PROSITE" id="PS50033"/>
    </source>
</evidence>
<reference evidence="3 4" key="1">
    <citation type="journal article" date="2022" name="Nat. Ecol. Evol.">
        <title>A masculinizing supergene underlies an exaggerated male reproductive morph in a spider.</title>
        <authorList>
            <person name="Hendrickx F."/>
            <person name="De Corte Z."/>
            <person name="Sonet G."/>
            <person name="Van Belleghem S.M."/>
            <person name="Kostlbacher S."/>
            <person name="Vangestel C."/>
        </authorList>
    </citation>
    <scope>NUCLEOTIDE SEQUENCE [LARGE SCALE GENOMIC DNA]</scope>
    <source>
        <strain evidence="3">W744_W776</strain>
    </source>
</reference>
<dbReference type="Pfam" id="PF08059">
    <property type="entry name" value="SEP"/>
    <property type="match status" value="1"/>
</dbReference>
<dbReference type="GO" id="GO:0007030">
    <property type="term" value="P:Golgi organization"/>
    <property type="evidence" value="ECO:0007669"/>
    <property type="project" value="TreeGrafter"/>
</dbReference>
<dbReference type="AlphaFoldDB" id="A0AAV6VD99"/>
<dbReference type="SUPFAM" id="SSF102848">
    <property type="entry name" value="NSFL1 (p97 ATPase) cofactor p47, SEP domain"/>
    <property type="match status" value="1"/>
</dbReference>
<dbReference type="SMART" id="SM00166">
    <property type="entry name" value="UBX"/>
    <property type="match status" value="1"/>
</dbReference>
<dbReference type="Gene3D" id="3.10.20.90">
    <property type="entry name" value="Phosphatidylinositol 3-kinase Catalytic Subunit, Chain A, domain 1"/>
    <property type="match status" value="1"/>
</dbReference>
<sequence>MADSGQSEAIADFCKITGQDAHRARMYLEANGWKSDLAISSFYEESEDAPEDDEVISLPTSGFPRVGSPKPAVRNLGANRVTTFASLGNDEVPDEEEGQAFYAGGSERSGQQVIGPGKRKAGNEVVEEMFKAVRKHGGEVVDPGSKQGKTTKLKAFRGAGFVLGNTPGASGSAAVGAETDSQDPPREIEIRLRLWRNGFTVNDEPLRDYNAPESKAFLDSVRKGEIPPELMGVGEQGEIHLNIEDHSHEEYVARKAAIQAFSGTGFRLGSIAPVVTQTAKPSEKNATDAQENLKLDESKPVTTIQIRLADGSRLIMKANHSHTVGDARNFIVSARPEYSAVLFSLMTAFPTKELTEDTATLEQENLLNSVIVQKLK</sequence>
<dbReference type="InterPro" id="IPR009060">
    <property type="entry name" value="UBA-like_sf"/>
</dbReference>
<evidence type="ECO:0008006" key="5">
    <source>
        <dbReference type="Google" id="ProtNLM"/>
    </source>
</evidence>
<dbReference type="Proteomes" id="UP000827092">
    <property type="component" value="Unassembled WGS sequence"/>
</dbReference>
<evidence type="ECO:0000259" key="2">
    <source>
        <dbReference type="PROSITE" id="PS51399"/>
    </source>
</evidence>
<dbReference type="PANTHER" id="PTHR23333:SF20">
    <property type="entry name" value="NSFL1 COFACTOR P47"/>
    <property type="match status" value="1"/>
</dbReference>
<dbReference type="Gene3D" id="1.10.8.10">
    <property type="entry name" value="DNA helicase RuvA subunit, C-terminal domain"/>
    <property type="match status" value="1"/>
</dbReference>
<gene>
    <name evidence="3" type="ORF">JTE90_026379</name>
</gene>
<dbReference type="InterPro" id="IPR001012">
    <property type="entry name" value="UBX_dom"/>
</dbReference>
<dbReference type="InterPro" id="IPR029071">
    <property type="entry name" value="Ubiquitin-like_domsf"/>
</dbReference>
<dbReference type="Gene3D" id="3.30.420.210">
    <property type="entry name" value="SEP domain"/>
    <property type="match status" value="1"/>
</dbReference>
<dbReference type="GO" id="GO:0000045">
    <property type="term" value="P:autophagosome assembly"/>
    <property type="evidence" value="ECO:0007669"/>
    <property type="project" value="TreeGrafter"/>
</dbReference>
<dbReference type="InterPro" id="IPR036241">
    <property type="entry name" value="NSFL1C_SEP_dom_sf"/>
</dbReference>
<dbReference type="InterPro" id="IPR012989">
    <property type="entry name" value="SEP_domain"/>
</dbReference>
<feature type="domain" description="UBX" evidence="1">
    <location>
        <begin position="297"/>
        <end position="374"/>
    </location>
</feature>
<dbReference type="PROSITE" id="PS50033">
    <property type="entry name" value="UBX"/>
    <property type="match status" value="1"/>
</dbReference>
<dbReference type="SMART" id="SM00553">
    <property type="entry name" value="SEP"/>
    <property type="match status" value="1"/>
</dbReference>
<dbReference type="GO" id="GO:0061025">
    <property type="term" value="P:membrane fusion"/>
    <property type="evidence" value="ECO:0007669"/>
    <property type="project" value="TreeGrafter"/>
</dbReference>
<feature type="domain" description="SEP" evidence="2">
    <location>
        <begin position="187"/>
        <end position="252"/>
    </location>
</feature>
<name>A0AAV6VD99_9ARAC</name>
<dbReference type="GO" id="GO:0031468">
    <property type="term" value="P:nuclear membrane reassembly"/>
    <property type="evidence" value="ECO:0007669"/>
    <property type="project" value="TreeGrafter"/>
</dbReference>
<dbReference type="EMBL" id="JAFNEN010000099">
    <property type="protein sequence ID" value="KAG8194730.1"/>
    <property type="molecule type" value="Genomic_DNA"/>
</dbReference>
<organism evidence="3 4">
    <name type="scientific">Oedothorax gibbosus</name>
    <dbReference type="NCBI Taxonomy" id="931172"/>
    <lineage>
        <taxon>Eukaryota</taxon>
        <taxon>Metazoa</taxon>
        <taxon>Ecdysozoa</taxon>
        <taxon>Arthropoda</taxon>
        <taxon>Chelicerata</taxon>
        <taxon>Arachnida</taxon>
        <taxon>Araneae</taxon>
        <taxon>Araneomorphae</taxon>
        <taxon>Entelegynae</taxon>
        <taxon>Araneoidea</taxon>
        <taxon>Linyphiidae</taxon>
        <taxon>Erigoninae</taxon>
        <taxon>Oedothorax</taxon>
    </lineage>
</organism>